<reference evidence="3" key="1">
    <citation type="submission" date="2018-06" db="EMBL/GenBank/DDBJ databases">
        <authorList>
            <person name="Zhirakovskaya E."/>
        </authorList>
    </citation>
    <scope>NUCLEOTIDE SEQUENCE</scope>
</reference>
<dbReference type="SUPFAM" id="SSF116726">
    <property type="entry name" value="TrkA C-terminal domain-like"/>
    <property type="match status" value="1"/>
</dbReference>
<dbReference type="PROSITE" id="PS51202">
    <property type="entry name" value="RCK_C"/>
    <property type="match status" value="1"/>
</dbReference>
<dbReference type="InterPro" id="IPR050721">
    <property type="entry name" value="Trk_Ktr_HKT_K-transport"/>
</dbReference>
<dbReference type="PROSITE" id="PS51201">
    <property type="entry name" value="RCK_N"/>
    <property type="match status" value="1"/>
</dbReference>
<dbReference type="InterPro" id="IPR003148">
    <property type="entry name" value="RCK_N"/>
</dbReference>
<feature type="domain" description="RCK C-terminal" evidence="2">
    <location>
        <begin position="136"/>
        <end position="231"/>
    </location>
</feature>
<dbReference type="Pfam" id="PF02254">
    <property type="entry name" value="TrkA_N"/>
    <property type="match status" value="1"/>
</dbReference>
<dbReference type="InterPro" id="IPR006037">
    <property type="entry name" value="RCK_C"/>
</dbReference>
<accession>A0A3B0UNC5</accession>
<dbReference type="EMBL" id="UOET01000413">
    <property type="protein sequence ID" value="VAW29713.1"/>
    <property type="molecule type" value="Genomic_DNA"/>
</dbReference>
<protein>
    <submittedName>
        <fullName evidence="3">Trk system potassium uptake protein TrkA</fullName>
    </submittedName>
</protein>
<proteinExistence type="predicted"/>
<dbReference type="AlphaFoldDB" id="A0A3B0UNC5"/>
<dbReference type="Gene3D" id="3.30.70.1450">
    <property type="entry name" value="Regulator of K+ conductance, C-terminal domain"/>
    <property type="match status" value="1"/>
</dbReference>
<dbReference type="PANTHER" id="PTHR43833">
    <property type="entry name" value="POTASSIUM CHANNEL PROTEIN 2-RELATED-RELATED"/>
    <property type="match status" value="1"/>
</dbReference>
<dbReference type="SUPFAM" id="SSF51735">
    <property type="entry name" value="NAD(P)-binding Rossmann-fold domains"/>
    <property type="match status" value="1"/>
</dbReference>
<dbReference type="GO" id="GO:0006813">
    <property type="term" value="P:potassium ion transport"/>
    <property type="evidence" value="ECO:0007669"/>
    <property type="project" value="InterPro"/>
</dbReference>
<dbReference type="InterPro" id="IPR036291">
    <property type="entry name" value="NAD(P)-bd_dom_sf"/>
</dbReference>
<organism evidence="3">
    <name type="scientific">hydrothermal vent metagenome</name>
    <dbReference type="NCBI Taxonomy" id="652676"/>
    <lineage>
        <taxon>unclassified sequences</taxon>
        <taxon>metagenomes</taxon>
        <taxon>ecological metagenomes</taxon>
    </lineage>
</organism>
<gene>
    <name evidence="3" type="ORF">MNBD_BACTEROID07-1559</name>
</gene>
<dbReference type="InterPro" id="IPR036721">
    <property type="entry name" value="RCK_C_sf"/>
</dbReference>
<sequence length="231" mass="25608">MSNNQFVVIGIGQFGEAIARTLSEKGAEVLAIDKSQEKVDYIANDVAYAVALDSTDKNALLSQNIQNYDAVVIAIGEDFEELLLTAVNLIELNISRIIVRAKGKVNRLILEKLGLKEIFSPEHAVGAVVAERLLNPSIVNFLDLPDGYVITEIKAPKSVIGQTLQSIQLREAYNINLVTIKNEVEERDGDEVVKRQHIKGVPHRDTVINENDFIVVFGSTRDIQKFIDINN</sequence>
<dbReference type="GO" id="GO:0008324">
    <property type="term" value="F:monoatomic cation transmembrane transporter activity"/>
    <property type="evidence" value="ECO:0007669"/>
    <property type="project" value="InterPro"/>
</dbReference>
<name>A0A3B0UNC5_9ZZZZ</name>
<dbReference type="Gene3D" id="3.40.50.720">
    <property type="entry name" value="NAD(P)-binding Rossmann-like Domain"/>
    <property type="match status" value="1"/>
</dbReference>
<evidence type="ECO:0000313" key="3">
    <source>
        <dbReference type="EMBL" id="VAW29713.1"/>
    </source>
</evidence>
<feature type="domain" description="RCK N-terminal" evidence="1">
    <location>
        <begin position="3"/>
        <end position="125"/>
    </location>
</feature>
<evidence type="ECO:0000259" key="2">
    <source>
        <dbReference type="PROSITE" id="PS51202"/>
    </source>
</evidence>
<dbReference type="PANTHER" id="PTHR43833:SF7">
    <property type="entry name" value="KTR SYSTEM POTASSIUM UPTAKE PROTEIN C"/>
    <property type="match status" value="1"/>
</dbReference>
<evidence type="ECO:0000259" key="1">
    <source>
        <dbReference type="PROSITE" id="PS51201"/>
    </source>
</evidence>
<dbReference type="Pfam" id="PF02080">
    <property type="entry name" value="TrkA_C"/>
    <property type="match status" value="1"/>
</dbReference>